<dbReference type="Pfam" id="PF00383">
    <property type="entry name" value="dCMP_cyt_deam_1"/>
    <property type="match status" value="1"/>
</dbReference>
<accession>A0A271J015</accession>
<dbReference type="Gene3D" id="3.40.140.10">
    <property type="entry name" value="Cytidine Deaminase, domain 2"/>
    <property type="match status" value="2"/>
</dbReference>
<dbReference type="Proteomes" id="UP000216339">
    <property type="component" value="Unassembled WGS sequence"/>
</dbReference>
<dbReference type="PROSITE" id="PS00903">
    <property type="entry name" value="CYT_DCMP_DEAMINASES_1"/>
    <property type="match status" value="1"/>
</dbReference>
<name>A0A271J015_9BACT</name>
<dbReference type="GO" id="GO:0042802">
    <property type="term" value="F:identical protein binding"/>
    <property type="evidence" value="ECO:0007669"/>
    <property type="project" value="UniProtKB-ARBA"/>
</dbReference>
<dbReference type="AlphaFoldDB" id="A0A271J015"/>
<proteinExistence type="inferred from homology"/>
<comment type="similarity">
    <text evidence="1">Belongs to the cytidine and deoxycytidylate deaminase family.</text>
</comment>
<dbReference type="PROSITE" id="PS51747">
    <property type="entry name" value="CYT_DCMP_DEAMINASES_2"/>
    <property type="match status" value="1"/>
</dbReference>
<dbReference type="InterPro" id="IPR016193">
    <property type="entry name" value="Cytidine_deaminase-like"/>
</dbReference>
<sequence>MPDRLRAHAQAAAARSYVPYSGAPAGAAVLLDDGRWVAAPRTENASFPLTITALQGALSLAALAGQTAIAVAQSRPFGPAALGEITDAAGGTWRLDDPDLAVAEAVALPVVGEPVGLTLDVGPPPDAAAGVALALDAASRAAVPASNFPVGAAVEDEAGRVVLGANVEVAGDWTRGLCAERTALVGARAAGLGPIRRLYVACAKAPGGTPCGGCRQVIAELAPDCAVVIWRGADEPEITTPAALLPGAFDGSALAR</sequence>
<dbReference type="PANTHER" id="PTHR11644">
    <property type="entry name" value="CYTIDINE DEAMINASE"/>
    <property type="match status" value="1"/>
</dbReference>
<dbReference type="RefSeq" id="WP_095510471.1">
    <property type="nucleotide sequence ID" value="NZ_MQWD01000001.1"/>
</dbReference>
<dbReference type="GO" id="GO:0005829">
    <property type="term" value="C:cytosol"/>
    <property type="evidence" value="ECO:0007669"/>
    <property type="project" value="TreeGrafter"/>
</dbReference>
<evidence type="ECO:0000259" key="6">
    <source>
        <dbReference type="PROSITE" id="PS51747"/>
    </source>
</evidence>
<dbReference type="GO" id="GO:0004126">
    <property type="term" value="F:cytidine deaminase activity"/>
    <property type="evidence" value="ECO:0007669"/>
    <property type="project" value="InterPro"/>
</dbReference>
<evidence type="ECO:0000256" key="3">
    <source>
        <dbReference type="ARBA" id="ARBA00022723"/>
    </source>
</evidence>
<dbReference type="OrthoDB" id="9795347at2"/>
<evidence type="ECO:0000313" key="7">
    <source>
        <dbReference type="EMBL" id="PAP76803.1"/>
    </source>
</evidence>
<evidence type="ECO:0000256" key="2">
    <source>
        <dbReference type="ARBA" id="ARBA00011738"/>
    </source>
</evidence>
<dbReference type="InterPro" id="IPR050202">
    <property type="entry name" value="Cyt/Deoxycyt_deaminase"/>
</dbReference>
<dbReference type="GO" id="GO:0072527">
    <property type="term" value="P:pyrimidine-containing compound metabolic process"/>
    <property type="evidence" value="ECO:0007669"/>
    <property type="project" value="UniProtKB-ARBA"/>
</dbReference>
<organism evidence="7 8">
    <name type="scientific">Rubrivirga marina</name>
    <dbReference type="NCBI Taxonomy" id="1196024"/>
    <lineage>
        <taxon>Bacteria</taxon>
        <taxon>Pseudomonadati</taxon>
        <taxon>Rhodothermota</taxon>
        <taxon>Rhodothermia</taxon>
        <taxon>Rhodothermales</taxon>
        <taxon>Rubricoccaceae</taxon>
        <taxon>Rubrivirga</taxon>
    </lineage>
</organism>
<evidence type="ECO:0000256" key="1">
    <source>
        <dbReference type="ARBA" id="ARBA00006576"/>
    </source>
</evidence>
<dbReference type="SUPFAM" id="SSF53927">
    <property type="entry name" value="Cytidine deaminase-like"/>
    <property type="match status" value="2"/>
</dbReference>
<dbReference type="Pfam" id="PF08211">
    <property type="entry name" value="dCMP_cyt_deam_2"/>
    <property type="match status" value="1"/>
</dbReference>
<protein>
    <recommendedName>
        <fullName evidence="6">CMP/dCMP-type deaminase domain-containing protein</fullName>
    </recommendedName>
</protein>
<comment type="subunit">
    <text evidence="2">Homodimer.</text>
</comment>
<keyword evidence="5" id="KW-0862">Zinc</keyword>
<gene>
    <name evidence="7" type="ORF">BSZ37_10340</name>
</gene>
<reference evidence="7 8" key="1">
    <citation type="submission" date="2016-11" db="EMBL/GenBank/DDBJ databases">
        <title>Study of marine rhodopsin-containing bacteria.</title>
        <authorList>
            <person name="Yoshizawa S."/>
            <person name="Kumagai Y."/>
            <person name="Kogure K."/>
        </authorList>
    </citation>
    <scope>NUCLEOTIDE SEQUENCE [LARGE SCALE GENOMIC DNA]</scope>
    <source>
        <strain evidence="7 8">SAORIC-28</strain>
    </source>
</reference>
<keyword evidence="8" id="KW-1185">Reference proteome</keyword>
<evidence type="ECO:0000256" key="4">
    <source>
        <dbReference type="ARBA" id="ARBA00022801"/>
    </source>
</evidence>
<evidence type="ECO:0000256" key="5">
    <source>
        <dbReference type="ARBA" id="ARBA00022833"/>
    </source>
</evidence>
<dbReference type="GO" id="GO:0055086">
    <property type="term" value="P:nucleobase-containing small molecule metabolic process"/>
    <property type="evidence" value="ECO:0007669"/>
    <property type="project" value="UniProtKB-ARBA"/>
</dbReference>
<comment type="caution">
    <text evidence="7">The sequence shown here is derived from an EMBL/GenBank/DDBJ whole genome shotgun (WGS) entry which is preliminary data.</text>
</comment>
<dbReference type="InterPro" id="IPR016192">
    <property type="entry name" value="APOBEC/CMP_deaminase_Zn-bd"/>
</dbReference>
<dbReference type="InterPro" id="IPR013171">
    <property type="entry name" value="Cyd/dCyd_deaminase_Zn-bd"/>
</dbReference>
<dbReference type="PANTHER" id="PTHR11644:SF2">
    <property type="entry name" value="CYTIDINE DEAMINASE"/>
    <property type="match status" value="1"/>
</dbReference>
<evidence type="ECO:0000313" key="8">
    <source>
        <dbReference type="Proteomes" id="UP000216339"/>
    </source>
</evidence>
<dbReference type="CDD" id="cd01283">
    <property type="entry name" value="cytidine_deaminase"/>
    <property type="match status" value="2"/>
</dbReference>
<dbReference type="EMBL" id="MQWD01000001">
    <property type="protein sequence ID" value="PAP76803.1"/>
    <property type="molecule type" value="Genomic_DNA"/>
</dbReference>
<dbReference type="GO" id="GO:0008270">
    <property type="term" value="F:zinc ion binding"/>
    <property type="evidence" value="ECO:0007669"/>
    <property type="project" value="InterPro"/>
</dbReference>
<feature type="domain" description="CMP/dCMP-type deaminase" evidence="6">
    <location>
        <begin position="125"/>
        <end position="252"/>
    </location>
</feature>
<keyword evidence="3" id="KW-0479">Metal-binding</keyword>
<keyword evidence="4" id="KW-0378">Hydrolase</keyword>
<dbReference type="InterPro" id="IPR002125">
    <property type="entry name" value="CMP_dCMP_dom"/>
</dbReference>
<dbReference type="NCBIfam" id="NF004064">
    <property type="entry name" value="PRK05578.1"/>
    <property type="match status" value="1"/>
</dbReference>